<dbReference type="EMBL" id="JAAIYO010000001">
    <property type="protein sequence ID" value="MBE4747363.1"/>
    <property type="molecule type" value="Genomic_DNA"/>
</dbReference>
<gene>
    <name evidence="1" type="ORF">G4177_04120</name>
</gene>
<dbReference type="InterPro" id="IPR012902">
    <property type="entry name" value="N_methyl_site"/>
</dbReference>
<sequence length="169" mass="18286">MMQRASRGVTLLEVMATMAVMLLGVSAAMTVVSQTSFANRRTLTANQAQIIAERTLESILTAGCQGLPNCAERINETFRVYQTSEGLLRDTPPTDPKVLAREYTVDVDVDNVMSPISAEGGKWGNPPVNRPLVGGEAGNLLNVRVSVSWEEPGVRSGRQVVVLQTRMAQ</sequence>
<comment type="caution">
    <text evidence="1">The sequence shown here is derived from an EMBL/GenBank/DDBJ whole genome shotgun (WGS) entry which is preliminary data.</text>
</comment>
<reference evidence="1 2" key="1">
    <citation type="submission" date="2020-02" db="EMBL/GenBank/DDBJ databases">
        <authorList>
            <person name="Babadi Z.K."/>
            <person name="Risdian C."/>
            <person name="Ebrahimipour G.H."/>
            <person name="Wink J."/>
        </authorList>
    </citation>
    <scope>NUCLEOTIDE SEQUENCE [LARGE SCALE GENOMIC DNA]</scope>
    <source>
        <strain evidence="1 2">ZKHCc1 1396</strain>
    </source>
</reference>
<accession>A0ABR9PHG7</accession>
<organism evidence="1 2">
    <name type="scientific">Corallococcus soli</name>
    <dbReference type="NCBI Taxonomy" id="2710757"/>
    <lineage>
        <taxon>Bacteria</taxon>
        <taxon>Pseudomonadati</taxon>
        <taxon>Myxococcota</taxon>
        <taxon>Myxococcia</taxon>
        <taxon>Myxococcales</taxon>
        <taxon>Cystobacterineae</taxon>
        <taxon>Myxococcaceae</taxon>
        <taxon>Corallococcus</taxon>
    </lineage>
</organism>
<dbReference type="Pfam" id="PF07963">
    <property type="entry name" value="N_methyl"/>
    <property type="match status" value="1"/>
</dbReference>
<dbReference type="Proteomes" id="UP001516472">
    <property type="component" value="Unassembled WGS sequence"/>
</dbReference>
<keyword evidence="2" id="KW-1185">Reference proteome</keyword>
<proteinExistence type="predicted"/>
<dbReference type="NCBIfam" id="TIGR02532">
    <property type="entry name" value="IV_pilin_GFxxxE"/>
    <property type="match status" value="1"/>
</dbReference>
<evidence type="ECO:0000313" key="2">
    <source>
        <dbReference type="Proteomes" id="UP001516472"/>
    </source>
</evidence>
<dbReference type="RefSeq" id="WP_193346761.1">
    <property type="nucleotide sequence ID" value="NZ_JAAIYO010000001.1"/>
</dbReference>
<evidence type="ECO:0000313" key="1">
    <source>
        <dbReference type="EMBL" id="MBE4747363.1"/>
    </source>
</evidence>
<dbReference type="PROSITE" id="PS00409">
    <property type="entry name" value="PROKAR_NTER_METHYL"/>
    <property type="match status" value="1"/>
</dbReference>
<name>A0ABR9PHG7_9BACT</name>
<protein>
    <submittedName>
        <fullName evidence="1">Type II secretion system protein</fullName>
    </submittedName>
</protein>